<organism evidence="1 2">
    <name type="scientific">Roseisalinus antarcticus</name>
    <dbReference type="NCBI Taxonomy" id="254357"/>
    <lineage>
        <taxon>Bacteria</taxon>
        <taxon>Pseudomonadati</taxon>
        <taxon>Pseudomonadota</taxon>
        <taxon>Alphaproteobacteria</taxon>
        <taxon>Rhodobacterales</taxon>
        <taxon>Roseobacteraceae</taxon>
        <taxon>Roseisalinus</taxon>
    </lineage>
</organism>
<dbReference type="InterPro" id="IPR036388">
    <property type="entry name" value="WH-like_DNA-bd_sf"/>
</dbReference>
<dbReference type="SUPFAM" id="SSF46955">
    <property type="entry name" value="Putative DNA-binding domain"/>
    <property type="match status" value="1"/>
</dbReference>
<dbReference type="AlphaFoldDB" id="A0A1Y5U572"/>
<reference evidence="1 2" key="1">
    <citation type="submission" date="2017-03" db="EMBL/GenBank/DDBJ databases">
        <authorList>
            <person name="Afonso C.L."/>
            <person name="Miller P.J."/>
            <person name="Scott M.A."/>
            <person name="Spackman E."/>
            <person name="Goraichik I."/>
            <person name="Dimitrov K.M."/>
            <person name="Suarez D.L."/>
            <person name="Swayne D.E."/>
        </authorList>
    </citation>
    <scope>NUCLEOTIDE SEQUENCE [LARGE SCALE GENOMIC DNA]</scope>
    <source>
        <strain evidence="1 2">CECT 7023</strain>
    </source>
</reference>
<protein>
    <recommendedName>
        <fullName evidence="3">Helix-turn-helix domain protein</fullName>
    </recommendedName>
</protein>
<accession>A0A1Y5U572</accession>
<dbReference type="InterPro" id="IPR009061">
    <property type="entry name" value="DNA-bd_dom_put_sf"/>
</dbReference>
<dbReference type="Gene3D" id="1.10.10.10">
    <property type="entry name" value="Winged helix-like DNA-binding domain superfamily/Winged helix DNA-binding domain"/>
    <property type="match status" value="1"/>
</dbReference>
<name>A0A1Y5U572_9RHOB</name>
<gene>
    <name evidence="1" type="ORF">ROA7023_04406</name>
</gene>
<keyword evidence="2" id="KW-1185">Reference proteome</keyword>
<sequence>MTETGTSPRPAKAGLLSGWISRLDLALELGVTVETLRRWELLRFGPPCVRAGRKIYYRRDAVQDWLMQQEAPAPKRAGARR</sequence>
<evidence type="ECO:0008006" key="3">
    <source>
        <dbReference type="Google" id="ProtNLM"/>
    </source>
</evidence>
<evidence type="ECO:0000313" key="1">
    <source>
        <dbReference type="EMBL" id="SLN77451.1"/>
    </source>
</evidence>
<evidence type="ECO:0000313" key="2">
    <source>
        <dbReference type="Proteomes" id="UP000193900"/>
    </source>
</evidence>
<dbReference type="Proteomes" id="UP000193900">
    <property type="component" value="Unassembled WGS sequence"/>
</dbReference>
<dbReference type="EMBL" id="FWFZ01000054">
    <property type="protein sequence ID" value="SLN77451.1"/>
    <property type="molecule type" value="Genomic_DNA"/>
</dbReference>
<proteinExistence type="predicted"/>